<protein>
    <submittedName>
        <fullName evidence="1">Uncharacterized protein</fullName>
    </submittedName>
</protein>
<organism evidence="1 2">
    <name type="scientific">Schizophyllum amplum</name>
    <dbReference type="NCBI Taxonomy" id="97359"/>
    <lineage>
        <taxon>Eukaryota</taxon>
        <taxon>Fungi</taxon>
        <taxon>Dikarya</taxon>
        <taxon>Basidiomycota</taxon>
        <taxon>Agaricomycotina</taxon>
        <taxon>Agaricomycetes</taxon>
        <taxon>Agaricomycetidae</taxon>
        <taxon>Agaricales</taxon>
        <taxon>Schizophyllaceae</taxon>
        <taxon>Schizophyllum</taxon>
    </lineage>
</organism>
<name>A0A550BZD7_9AGAR</name>
<gene>
    <name evidence="1" type="ORF">BD626DRAFT_513151</name>
</gene>
<dbReference type="Proteomes" id="UP000320762">
    <property type="component" value="Unassembled WGS sequence"/>
</dbReference>
<accession>A0A550BZD7</accession>
<sequence>MPGFLSTTPKPAQRVDPGTDILLGTAYSYFVNSDKENDSQDCPLVFSFRSWQWPGTIPDHWSRALVCDSVSQFPLETASDSDMSKIVRRDDGVCIITNYIGSSALLLYVPVYAHSPTTRIATDTHRRTQPMVSASDPISATAWIEKRSCSCHRATGRASLPISSLKTNWTYPAISTERASTFRTA</sequence>
<dbReference type="AlphaFoldDB" id="A0A550BZD7"/>
<keyword evidence="2" id="KW-1185">Reference proteome</keyword>
<comment type="caution">
    <text evidence="1">The sequence shown here is derived from an EMBL/GenBank/DDBJ whole genome shotgun (WGS) entry which is preliminary data.</text>
</comment>
<evidence type="ECO:0000313" key="2">
    <source>
        <dbReference type="Proteomes" id="UP000320762"/>
    </source>
</evidence>
<proteinExistence type="predicted"/>
<dbReference type="EMBL" id="VDMD01000041">
    <property type="protein sequence ID" value="TRM57873.1"/>
    <property type="molecule type" value="Genomic_DNA"/>
</dbReference>
<reference evidence="1 2" key="1">
    <citation type="journal article" date="2019" name="New Phytol.">
        <title>Comparative genomics reveals unique wood-decay strategies and fruiting body development in the Schizophyllaceae.</title>
        <authorList>
            <person name="Almasi E."/>
            <person name="Sahu N."/>
            <person name="Krizsan K."/>
            <person name="Balint B."/>
            <person name="Kovacs G.M."/>
            <person name="Kiss B."/>
            <person name="Cseklye J."/>
            <person name="Drula E."/>
            <person name="Henrissat B."/>
            <person name="Nagy I."/>
            <person name="Chovatia M."/>
            <person name="Adam C."/>
            <person name="LaButti K."/>
            <person name="Lipzen A."/>
            <person name="Riley R."/>
            <person name="Grigoriev I.V."/>
            <person name="Nagy L.G."/>
        </authorList>
    </citation>
    <scope>NUCLEOTIDE SEQUENCE [LARGE SCALE GENOMIC DNA]</scope>
    <source>
        <strain evidence="1 2">NL-1724</strain>
    </source>
</reference>
<evidence type="ECO:0000313" key="1">
    <source>
        <dbReference type="EMBL" id="TRM57873.1"/>
    </source>
</evidence>